<protein>
    <submittedName>
        <fullName evidence="3">Uncharacterized protein</fullName>
    </submittedName>
</protein>
<feature type="compositionally biased region" description="Basic and acidic residues" evidence="1">
    <location>
        <begin position="9"/>
        <end position="24"/>
    </location>
</feature>
<evidence type="ECO:0000313" key="3">
    <source>
        <dbReference type="EMBL" id="EEN47132.1"/>
    </source>
</evidence>
<evidence type="ECO:0000256" key="2">
    <source>
        <dbReference type="SAM" id="Phobius"/>
    </source>
</evidence>
<accession>C3ZJW5</accession>
<feature type="region of interest" description="Disordered" evidence="1">
    <location>
        <begin position="167"/>
        <end position="196"/>
    </location>
</feature>
<reference evidence="3" key="1">
    <citation type="journal article" date="2008" name="Nature">
        <title>The amphioxus genome and the evolution of the chordate karyotype.</title>
        <authorList>
            <consortium name="US DOE Joint Genome Institute (JGI-PGF)"/>
            <person name="Putnam N.H."/>
            <person name="Butts T."/>
            <person name="Ferrier D.E.K."/>
            <person name="Furlong R.F."/>
            <person name="Hellsten U."/>
            <person name="Kawashima T."/>
            <person name="Robinson-Rechavi M."/>
            <person name="Shoguchi E."/>
            <person name="Terry A."/>
            <person name="Yu J.-K."/>
            <person name="Benito-Gutierrez E.L."/>
            <person name="Dubchak I."/>
            <person name="Garcia-Fernandez J."/>
            <person name="Gibson-Brown J.J."/>
            <person name="Grigoriev I.V."/>
            <person name="Horton A.C."/>
            <person name="de Jong P.J."/>
            <person name="Jurka J."/>
            <person name="Kapitonov V.V."/>
            <person name="Kohara Y."/>
            <person name="Kuroki Y."/>
            <person name="Lindquist E."/>
            <person name="Lucas S."/>
            <person name="Osoegawa K."/>
            <person name="Pennacchio L.A."/>
            <person name="Salamov A.A."/>
            <person name="Satou Y."/>
            <person name="Sauka-Spengler T."/>
            <person name="Schmutz J."/>
            <person name="Shin-I T."/>
            <person name="Toyoda A."/>
            <person name="Bronner-Fraser M."/>
            <person name="Fujiyama A."/>
            <person name="Holland L.Z."/>
            <person name="Holland P.W.H."/>
            <person name="Satoh N."/>
            <person name="Rokhsar D.S."/>
        </authorList>
    </citation>
    <scope>NUCLEOTIDE SEQUENCE [LARGE SCALE GENOMIC DNA]</scope>
    <source>
        <strain evidence="3">S238N-H82</strain>
        <tissue evidence="3">Testes</tissue>
    </source>
</reference>
<keyword evidence="2" id="KW-1133">Transmembrane helix</keyword>
<name>C3ZJW5_BRAFL</name>
<feature type="region of interest" description="Disordered" evidence="1">
    <location>
        <begin position="1"/>
        <end position="28"/>
    </location>
</feature>
<sequence length="284" mass="30686">MPHLVGDTTAHKESDSTDGQRDGQDAVQESCKTLSLIYEDTAEKPVRPMSGIYDPRDCTDHEVSSKIYQESNETSAEKKESESAMYQAGATLEQHGAKGDETGDISAFIPDPTAKRTTGIQDTIESKTTDECNGTPDFNAEQHIEENDNSTQSRISAPENDVDHATGIEAEGDGINSPQQADKNKGDIGQRADKEEDTASLNHALKDNPTYVPGALRHRLPGKKDSAKICFTSASFSLVNGIIIAIASAAFFAAGIIVGISINRAPGNKAKFYQEIFNYYLPGR</sequence>
<organism>
    <name type="scientific">Branchiostoma floridae</name>
    <name type="common">Florida lancelet</name>
    <name type="synonym">Amphioxus</name>
    <dbReference type="NCBI Taxonomy" id="7739"/>
    <lineage>
        <taxon>Eukaryota</taxon>
        <taxon>Metazoa</taxon>
        <taxon>Chordata</taxon>
        <taxon>Cephalochordata</taxon>
        <taxon>Leptocardii</taxon>
        <taxon>Amphioxiformes</taxon>
        <taxon>Branchiostomatidae</taxon>
        <taxon>Branchiostoma</taxon>
    </lineage>
</organism>
<gene>
    <name evidence="3" type="ORF">BRAFLDRAFT_105537</name>
</gene>
<dbReference type="AlphaFoldDB" id="C3ZJW5"/>
<feature type="transmembrane region" description="Helical" evidence="2">
    <location>
        <begin position="238"/>
        <end position="262"/>
    </location>
</feature>
<evidence type="ECO:0000256" key="1">
    <source>
        <dbReference type="SAM" id="MobiDB-lite"/>
    </source>
</evidence>
<keyword evidence="2" id="KW-0812">Transmembrane</keyword>
<feature type="compositionally biased region" description="Basic and acidic residues" evidence="1">
    <location>
        <begin position="182"/>
        <end position="194"/>
    </location>
</feature>
<dbReference type="EMBL" id="GG666634">
    <property type="protein sequence ID" value="EEN47132.1"/>
    <property type="molecule type" value="Genomic_DNA"/>
</dbReference>
<keyword evidence="2" id="KW-0472">Membrane</keyword>
<proteinExistence type="predicted"/>
<dbReference type="InParanoid" id="C3ZJW5"/>